<evidence type="ECO:0000313" key="3">
    <source>
        <dbReference type="EMBL" id="TWI44601.1"/>
    </source>
</evidence>
<reference evidence="3" key="3">
    <citation type="submission" date="2019-07" db="EMBL/GenBank/DDBJ databases">
        <authorList>
            <person name="Whitman W."/>
            <person name="Huntemann M."/>
            <person name="Clum A."/>
            <person name="Pillay M."/>
            <person name="Palaniappan K."/>
            <person name="Varghese N."/>
            <person name="Mikhailova N."/>
            <person name="Stamatis D."/>
            <person name="Reddy T."/>
            <person name="Daum C."/>
            <person name="Shapiro N."/>
            <person name="Ivanova N."/>
            <person name="Kyrpides N."/>
            <person name="Woyke T."/>
        </authorList>
    </citation>
    <scope>NUCLEOTIDE SEQUENCE</scope>
    <source>
        <strain evidence="3">CGMCC 1.5380</strain>
    </source>
</reference>
<dbReference type="EMBL" id="QQBA01000014">
    <property type="protein sequence ID" value="RDI51310.1"/>
    <property type="molecule type" value="Genomic_DNA"/>
</dbReference>
<reference evidence="3 5" key="1">
    <citation type="journal article" date="2015" name="Stand. Genomic Sci.">
        <title>Genomic Encyclopedia of Bacterial and Archaeal Type Strains, Phase III: the genomes of soil and plant-associated and newly described type strains.</title>
        <authorList>
            <person name="Whitman W.B."/>
            <person name="Woyke T."/>
            <person name="Klenk H.P."/>
            <person name="Zhou Y."/>
            <person name="Lilburn T.G."/>
            <person name="Beck B.J."/>
            <person name="De Vos P."/>
            <person name="Vandamme P."/>
            <person name="Eisen J.A."/>
            <person name="Garrity G."/>
            <person name="Hugenholtz P."/>
            <person name="Kyrpides N.C."/>
        </authorList>
    </citation>
    <scope>NUCLEOTIDE SEQUENCE [LARGE SCALE GENOMIC DNA]</scope>
    <source>
        <strain evidence="3 5">CGMCC 1.5380</strain>
    </source>
</reference>
<keyword evidence="4" id="KW-1185">Reference proteome</keyword>
<dbReference type="PROSITE" id="PS51257">
    <property type="entry name" value="PROKAR_LIPOPROTEIN"/>
    <property type="match status" value="1"/>
</dbReference>
<organism evidence="3 5">
    <name type="scientific">Flavobacterium glaciei</name>
    <dbReference type="NCBI Taxonomy" id="386300"/>
    <lineage>
        <taxon>Bacteria</taxon>
        <taxon>Pseudomonadati</taxon>
        <taxon>Bacteroidota</taxon>
        <taxon>Flavobacteriia</taxon>
        <taxon>Flavobacteriales</taxon>
        <taxon>Flavobacteriaceae</taxon>
        <taxon>Flavobacterium</taxon>
    </lineage>
</organism>
<dbReference type="Proteomes" id="UP000254518">
    <property type="component" value="Unassembled WGS sequence"/>
</dbReference>
<dbReference type="EMBL" id="VLKX01000017">
    <property type="protein sequence ID" value="TWI44601.1"/>
    <property type="molecule type" value="Genomic_DNA"/>
</dbReference>
<evidence type="ECO:0000313" key="5">
    <source>
        <dbReference type="Proteomes" id="UP000321392"/>
    </source>
</evidence>
<accession>A0A562PJG8</accession>
<feature type="signal peptide" evidence="1">
    <location>
        <begin position="1"/>
        <end position="22"/>
    </location>
</feature>
<protein>
    <recommendedName>
        <fullName evidence="6">Type 1 periplasmic binding fold superfamily protein</fullName>
    </recommendedName>
</protein>
<dbReference type="OrthoDB" id="713689at2"/>
<dbReference type="RefSeq" id="WP_114755012.1">
    <property type="nucleotide sequence ID" value="NZ_QQBA01000014.1"/>
</dbReference>
<evidence type="ECO:0000256" key="1">
    <source>
        <dbReference type="SAM" id="SignalP"/>
    </source>
</evidence>
<name>A0A562PJG8_9FLAO</name>
<dbReference type="AlphaFoldDB" id="A0A562PJG8"/>
<gene>
    <name evidence="2" type="ORF">DFR66_11441</name>
    <name evidence="3" type="ORF">IQ02_02595</name>
</gene>
<dbReference type="Proteomes" id="UP000321392">
    <property type="component" value="Unassembled WGS sequence"/>
</dbReference>
<evidence type="ECO:0000313" key="4">
    <source>
        <dbReference type="Proteomes" id="UP000254518"/>
    </source>
</evidence>
<comment type="caution">
    <text evidence="3">The sequence shown here is derived from an EMBL/GenBank/DDBJ whole genome shotgun (WGS) entry which is preliminary data.</text>
</comment>
<evidence type="ECO:0008006" key="6">
    <source>
        <dbReference type="Google" id="ProtNLM"/>
    </source>
</evidence>
<reference evidence="2 4" key="2">
    <citation type="submission" date="2018-07" db="EMBL/GenBank/DDBJ databases">
        <title>Genomic Encyclopedia of Type Strains, Phase IV (KMG-IV): sequencing the most valuable type-strain genomes for metagenomic binning, comparative biology and taxonomic classification.</title>
        <authorList>
            <person name="Goeker M."/>
        </authorList>
    </citation>
    <scope>NUCLEOTIDE SEQUENCE [LARGE SCALE GENOMIC DNA]</scope>
    <source>
        <strain evidence="2 4">DSM 19728</strain>
    </source>
</reference>
<sequence length="186" mass="19356">MKNSKILAIALISIFTFSSCNNDEDPIAVNEEEVITTVTTTLTAGSQTVILTSRDLDGDGPNAPVVTVSGNLLVNTTYTGAVRFLNESVTPVDDITLEIKEEGDEHQLFFQAPAAIGAFTYADADVNGKPIGLDFTLKTGTVAASGNIVVVLRHEPAKSAAGVATGDITNAGGATDAQITYPVQVK</sequence>
<evidence type="ECO:0000313" key="2">
    <source>
        <dbReference type="EMBL" id="RDI51310.1"/>
    </source>
</evidence>
<feature type="chain" id="PRO_5022965653" description="Type 1 periplasmic binding fold superfamily protein" evidence="1">
    <location>
        <begin position="23"/>
        <end position="186"/>
    </location>
</feature>
<keyword evidence="1" id="KW-0732">Signal</keyword>
<proteinExistence type="predicted"/>